<feature type="compositionally biased region" description="Low complexity" evidence="1">
    <location>
        <begin position="168"/>
        <end position="185"/>
    </location>
</feature>
<evidence type="ECO:0000313" key="2">
    <source>
        <dbReference type="EMBL" id="GII79022.1"/>
    </source>
</evidence>
<dbReference type="InterPro" id="IPR027417">
    <property type="entry name" value="P-loop_NTPase"/>
</dbReference>
<comment type="caution">
    <text evidence="2">The sequence shown here is derived from an EMBL/GenBank/DDBJ whole genome shotgun (WGS) entry which is preliminary data.</text>
</comment>
<feature type="compositionally biased region" description="Low complexity" evidence="1">
    <location>
        <begin position="104"/>
        <end position="118"/>
    </location>
</feature>
<dbReference type="GO" id="GO:0043024">
    <property type="term" value="F:ribosomal small subunit binding"/>
    <property type="evidence" value="ECO:0007669"/>
    <property type="project" value="TreeGrafter"/>
</dbReference>
<organism evidence="2 3">
    <name type="scientific">Sphaerisporangium rufum</name>
    <dbReference type="NCBI Taxonomy" id="1381558"/>
    <lineage>
        <taxon>Bacteria</taxon>
        <taxon>Bacillati</taxon>
        <taxon>Actinomycetota</taxon>
        <taxon>Actinomycetes</taxon>
        <taxon>Streptosporangiales</taxon>
        <taxon>Streptosporangiaceae</taxon>
        <taxon>Sphaerisporangium</taxon>
    </lineage>
</organism>
<dbReference type="GO" id="GO:0019843">
    <property type="term" value="F:rRNA binding"/>
    <property type="evidence" value="ECO:0007669"/>
    <property type="project" value="TreeGrafter"/>
</dbReference>
<keyword evidence="3" id="KW-1185">Reference proteome</keyword>
<feature type="compositionally biased region" description="Low complexity" evidence="1">
    <location>
        <begin position="76"/>
        <end position="85"/>
    </location>
</feature>
<feature type="compositionally biased region" description="Low complexity" evidence="1">
    <location>
        <begin position="49"/>
        <end position="60"/>
    </location>
</feature>
<dbReference type="RefSeq" id="WP_239137581.1">
    <property type="nucleotide sequence ID" value="NZ_BOOU01000054.1"/>
</dbReference>
<feature type="compositionally biased region" description="Acidic residues" evidence="1">
    <location>
        <begin position="417"/>
        <end position="432"/>
    </location>
</feature>
<name>A0A919R3I7_9ACTN</name>
<feature type="compositionally biased region" description="Low complexity" evidence="1">
    <location>
        <begin position="373"/>
        <end position="416"/>
    </location>
</feature>
<sequence length="1040" mass="106197">MNPAAGKTERADGHTEQSGDAVIEGGHVPESPGEQTMAFPAIRPDDGPRPFAGGPAAGPDPRGETAPDTGGRLDAAAEAGPAEPAFRSFWEPPVAPGGTGSGGPAAAPEPSTEPAGESAADRPGKPAEELAADAAENAAVDAVENAAGETAEEPAKDVAEDAAEEPAEAASADGIVDGAAGGPVDDAAHDPADRAADGASGEVWARPAVSFDATRTGSETPDAGDAEKAWPGGEADIAAAEPAGIGSATADSGAAESHEDPDTGHQPARTAGVAGDAGAAGDVGAAGHDDGGEVAGAGEAATRDYGTEGAQVSRAPAGETSGDTAGDTGANTAGAGTGARDQDDQARVGAGGGDGAAGTVQEAGEPVSRDAGEPAAAEADGGEAVARDAGAGAAATVQEAGEPVSRNAGEPAAAEAEGGEEAGEPAATEEEGGQAAPGDAGDEAGGTGQEGRDEEGGEDEQGEEAGDEVFDAFRRVREVPLPKPVSRALTNALAGLKDAVTGLRLGLDVPGVEEARKAQREILAQLADYVVPRVHMSTAPALVVFAGSTGAGKSTLVNTLANAKVSATGVRRPTTGTPVLTCHPDDLEWYVRDNVLGGMIRLDRPVPDAGLDGLVLAPSERLPPGVALLDTPDIDSVVEAHHDIARRMLDAADLWVFVTTAARYADAPAWALLRRAKERGARLAIVLSRVPARSREIIDAHFARMLHEYGLGEVDRFVIDESAVTDGRLAEDKVTELRLWLTELSVDDQRREQAVQATLDGVLNSFRVRVPALARHLEAQVAVRAELRTDVDAAYMAAMAGIDAALNDGSLLRGEVLARWQDFAGSGDMMKTLHLRRPGRAGGKGAQQAPARLRALRTALRSGIEAMIVSAGQRAAEEAVARWRQREGVGGRLAAVPGLGSSSEEFARRVDRTVGAWQEHLVTLVNSGGVAKRAVARLVAFDEEALSLVLIVGMLGYENSDVAASSGTATLPERLLRGVLGAEALRSIGARARSDLRARVSVLFDEETMRYVHVLDEAGIPDEAAAKRLYQAGYHLEVAR</sequence>
<dbReference type="InterPro" id="IPR005662">
    <property type="entry name" value="GTPase_Era-like"/>
</dbReference>
<reference evidence="2" key="1">
    <citation type="submission" date="2021-01" db="EMBL/GenBank/DDBJ databases">
        <title>Whole genome shotgun sequence of Sphaerisporangium rufum NBRC 109079.</title>
        <authorList>
            <person name="Komaki H."/>
            <person name="Tamura T."/>
        </authorList>
    </citation>
    <scope>NUCLEOTIDE SEQUENCE</scope>
    <source>
        <strain evidence="2">NBRC 109079</strain>
    </source>
</reference>
<feature type="compositionally biased region" description="Basic and acidic residues" evidence="1">
    <location>
        <begin position="186"/>
        <end position="196"/>
    </location>
</feature>
<evidence type="ECO:0000256" key="1">
    <source>
        <dbReference type="SAM" id="MobiDB-lite"/>
    </source>
</evidence>
<evidence type="ECO:0008006" key="4">
    <source>
        <dbReference type="Google" id="ProtNLM"/>
    </source>
</evidence>
<feature type="region of interest" description="Disordered" evidence="1">
    <location>
        <begin position="1"/>
        <end position="465"/>
    </location>
</feature>
<feature type="compositionally biased region" description="Acidic residues" evidence="1">
    <location>
        <begin position="452"/>
        <end position="465"/>
    </location>
</feature>
<dbReference type="Gene3D" id="3.40.50.300">
    <property type="entry name" value="P-loop containing nucleotide triphosphate hydrolases"/>
    <property type="match status" value="1"/>
</dbReference>
<feature type="compositionally biased region" description="Low complexity" evidence="1">
    <location>
        <begin position="317"/>
        <end position="334"/>
    </location>
</feature>
<protein>
    <recommendedName>
        <fullName evidence="4">Dynamin family protein</fullName>
    </recommendedName>
</protein>
<gene>
    <name evidence="2" type="ORF">Sru01_40040</name>
</gene>
<accession>A0A919R3I7</accession>
<dbReference type="PANTHER" id="PTHR42698:SF1">
    <property type="entry name" value="GTPASE ERA, MITOCHONDRIAL"/>
    <property type="match status" value="1"/>
</dbReference>
<dbReference type="Proteomes" id="UP000655287">
    <property type="component" value="Unassembled WGS sequence"/>
</dbReference>
<feature type="compositionally biased region" description="Basic and acidic residues" evidence="1">
    <location>
        <begin position="7"/>
        <end position="17"/>
    </location>
</feature>
<proteinExistence type="predicted"/>
<evidence type="ECO:0000313" key="3">
    <source>
        <dbReference type="Proteomes" id="UP000655287"/>
    </source>
</evidence>
<dbReference type="AlphaFoldDB" id="A0A919R3I7"/>
<feature type="compositionally biased region" description="Basic and acidic residues" evidence="1">
    <location>
        <begin position="119"/>
        <end position="128"/>
    </location>
</feature>
<dbReference type="GO" id="GO:0000028">
    <property type="term" value="P:ribosomal small subunit assembly"/>
    <property type="evidence" value="ECO:0007669"/>
    <property type="project" value="TreeGrafter"/>
</dbReference>
<feature type="compositionally biased region" description="Low complexity" evidence="1">
    <location>
        <begin position="271"/>
        <end position="286"/>
    </location>
</feature>
<dbReference type="SUPFAM" id="SSF52540">
    <property type="entry name" value="P-loop containing nucleoside triphosphate hydrolases"/>
    <property type="match status" value="1"/>
</dbReference>
<dbReference type="EMBL" id="BOOU01000054">
    <property type="protein sequence ID" value="GII79022.1"/>
    <property type="molecule type" value="Genomic_DNA"/>
</dbReference>
<dbReference type="GO" id="GO:0005525">
    <property type="term" value="F:GTP binding"/>
    <property type="evidence" value="ECO:0007669"/>
    <property type="project" value="InterPro"/>
</dbReference>
<feature type="compositionally biased region" description="Low complexity" evidence="1">
    <location>
        <begin position="132"/>
        <end position="147"/>
    </location>
</feature>
<dbReference type="GO" id="GO:0005829">
    <property type="term" value="C:cytosol"/>
    <property type="evidence" value="ECO:0007669"/>
    <property type="project" value="TreeGrafter"/>
</dbReference>
<dbReference type="PANTHER" id="PTHR42698">
    <property type="entry name" value="GTPASE ERA"/>
    <property type="match status" value="1"/>
</dbReference>